<dbReference type="InterPro" id="IPR001789">
    <property type="entry name" value="Sig_transdc_resp-reg_receiver"/>
</dbReference>
<dbReference type="InterPro" id="IPR011006">
    <property type="entry name" value="CheY-like_superfamily"/>
</dbReference>
<dbReference type="PANTHER" id="PTHR37299">
    <property type="entry name" value="TRANSCRIPTIONAL REGULATOR-RELATED"/>
    <property type="match status" value="1"/>
</dbReference>
<dbReference type="PANTHER" id="PTHR37299:SF1">
    <property type="entry name" value="STAGE 0 SPORULATION PROTEIN A HOMOLOG"/>
    <property type="match status" value="1"/>
</dbReference>
<dbReference type="Pfam" id="PF04397">
    <property type="entry name" value="LytTR"/>
    <property type="match status" value="1"/>
</dbReference>
<dbReference type="PROSITE" id="PS50930">
    <property type="entry name" value="HTH_LYTTR"/>
    <property type="match status" value="1"/>
</dbReference>
<proteinExistence type="predicted"/>
<name>A0A6N4SU40_CYTH3</name>
<dbReference type="SMART" id="SM00448">
    <property type="entry name" value="REC"/>
    <property type="match status" value="1"/>
</dbReference>
<dbReference type="EMBL" id="CP000383">
    <property type="protein sequence ID" value="ABG59828.1"/>
    <property type="molecule type" value="Genomic_DNA"/>
</dbReference>
<keyword evidence="1" id="KW-0597">Phosphoprotein</keyword>
<evidence type="ECO:0000256" key="1">
    <source>
        <dbReference type="PROSITE-ProRule" id="PRU00169"/>
    </source>
</evidence>
<dbReference type="Pfam" id="PF00072">
    <property type="entry name" value="Response_reg"/>
    <property type="match status" value="1"/>
</dbReference>
<evidence type="ECO:0000313" key="5">
    <source>
        <dbReference type="Proteomes" id="UP000001822"/>
    </source>
</evidence>
<feature type="domain" description="Response regulatory" evidence="2">
    <location>
        <begin position="5"/>
        <end position="116"/>
    </location>
</feature>
<evidence type="ECO:0000259" key="2">
    <source>
        <dbReference type="PROSITE" id="PS50110"/>
    </source>
</evidence>
<dbReference type="GO" id="GO:0000156">
    <property type="term" value="F:phosphorelay response regulator activity"/>
    <property type="evidence" value="ECO:0007669"/>
    <property type="project" value="InterPro"/>
</dbReference>
<feature type="domain" description="HTH LytTR-type" evidence="3">
    <location>
        <begin position="147"/>
        <end position="211"/>
    </location>
</feature>
<dbReference type="Gene3D" id="2.40.50.1020">
    <property type="entry name" value="LytTr DNA-binding domain"/>
    <property type="match status" value="1"/>
</dbReference>
<dbReference type="FunFam" id="3.40.50.2300:FF:000051">
    <property type="entry name" value="Two-component response regulator yehT"/>
    <property type="match status" value="1"/>
</dbReference>
<feature type="modified residue" description="4-aspartylphosphate" evidence="1">
    <location>
        <position position="56"/>
    </location>
</feature>
<reference evidence="4 5" key="1">
    <citation type="journal article" date="2007" name="Appl. Environ. Microbiol.">
        <title>Genome sequence of the cellulolytic gliding bacterium Cytophaga hutchinsonii.</title>
        <authorList>
            <person name="Xie G."/>
            <person name="Bruce D.C."/>
            <person name="Challacombe J.F."/>
            <person name="Chertkov O."/>
            <person name="Detter J.C."/>
            <person name="Gilna P."/>
            <person name="Han C.S."/>
            <person name="Lucas S."/>
            <person name="Misra M."/>
            <person name="Myers G.L."/>
            <person name="Richardson P."/>
            <person name="Tapia R."/>
            <person name="Thayer N."/>
            <person name="Thompson L.S."/>
            <person name="Brettin T.S."/>
            <person name="Henrissat B."/>
            <person name="Wilson D.B."/>
            <person name="McBride M.J."/>
        </authorList>
    </citation>
    <scope>NUCLEOTIDE SEQUENCE [LARGE SCALE GENOMIC DNA]</scope>
    <source>
        <strain evidence="5">ATCC 33406 / DSM 1761 / CIP 103989 / NBRC 15051 / NCIMB 9469 / D465</strain>
    </source>
</reference>
<dbReference type="GO" id="GO:0003677">
    <property type="term" value="F:DNA binding"/>
    <property type="evidence" value="ECO:0007669"/>
    <property type="project" value="InterPro"/>
</dbReference>
<dbReference type="InterPro" id="IPR007492">
    <property type="entry name" value="LytTR_DNA-bd_dom"/>
</dbReference>
<dbReference type="RefSeq" id="WP_011585938.1">
    <property type="nucleotide sequence ID" value="NC_008255.1"/>
</dbReference>
<evidence type="ECO:0000259" key="3">
    <source>
        <dbReference type="PROSITE" id="PS50930"/>
    </source>
</evidence>
<keyword evidence="5" id="KW-1185">Reference proteome</keyword>
<accession>A0A6N4SU40</accession>
<dbReference type="AlphaFoldDB" id="A0A6N4SU40"/>
<dbReference type="SMART" id="SM00850">
    <property type="entry name" value="LytTR"/>
    <property type="match status" value="1"/>
</dbReference>
<dbReference type="PROSITE" id="PS50110">
    <property type="entry name" value="RESPONSE_REGULATORY"/>
    <property type="match status" value="1"/>
</dbReference>
<dbReference type="Proteomes" id="UP000001822">
    <property type="component" value="Chromosome"/>
</dbReference>
<dbReference type="SUPFAM" id="SSF52172">
    <property type="entry name" value="CheY-like"/>
    <property type="match status" value="1"/>
</dbReference>
<sequence>MLKITCLIVDDEPMALSLMESYVSKIPFLELKGKCSNAFEALEKINNEKIDVLFLDIQMPELNGIELSRTIGKDTRVVFTTAFDQYAIDGFKVEALDYLLKPYNFEEFYTAALKARDWFALVQNSRKGEGKEEPVYIFIRADYKHLKVMLDDILYIEGLKDYVKVWLVNETKPILTHSSLKKLEEELPSTQFMRVHRSFIIALNKIQAIERSQAIINNQYIPIADQFKQQFQEFVGRNSLD</sequence>
<evidence type="ECO:0000313" key="4">
    <source>
        <dbReference type="EMBL" id="ABG59828.1"/>
    </source>
</evidence>
<dbReference type="InterPro" id="IPR046947">
    <property type="entry name" value="LytR-like"/>
</dbReference>
<dbReference type="KEGG" id="chu:CHU_2575"/>
<gene>
    <name evidence="4" type="ordered locus">CHU_2575</name>
</gene>
<dbReference type="Gene3D" id="3.40.50.2300">
    <property type="match status" value="1"/>
</dbReference>
<organism evidence="4 5">
    <name type="scientific">Cytophaga hutchinsonii (strain ATCC 33406 / DSM 1761 / CIP 103989 / NBRC 15051 / NCIMB 9469 / D465)</name>
    <dbReference type="NCBI Taxonomy" id="269798"/>
    <lineage>
        <taxon>Bacteria</taxon>
        <taxon>Pseudomonadati</taxon>
        <taxon>Bacteroidota</taxon>
        <taxon>Cytophagia</taxon>
        <taxon>Cytophagales</taxon>
        <taxon>Cytophagaceae</taxon>
        <taxon>Cytophaga</taxon>
    </lineage>
</organism>
<protein>
    <submittedName>
        <fullName evidence="4">Two-component response regulator</fullName>
    </submittedName>
</protein>